<reference evidence="1" key="1">
    <citation type="submission" date="2021-07" db="EMBL/GenBank/DDBJ databases">
        <authorList>
            <person name="Fernandez M."/>
            <person name="Pereira P."/>
            <person name="Torres Tejerizo G.A."/>
            <person name="Gonzalez P."/>
            <person name="Agostini E."/>
        </authorList>
    </citation>
    <scope>NUCLEOTIDE SEQUENCE</scope>
    <source>
        <strain evidence="1">SFC 500-1A</strain>
    </source>
</reference>
<comment type="caution">
    <text evidence="1">The sequence shown here is derived from an EMBL/GenBank/DDBJ whole genome shotgun (WGS) entry which is preliminary data.</text>
</comment>
<dbReference type="Proteomes" id="UP000887320">
    <property type="component" value="Unassembled WGS sequence"/>
</dbReference>
<gene>
    <name evidence="1" type="ORF">KW868_14525</name>
</gene>
<dbReference type="RefSeq" id="WP_151957838.1">
    <property type="nucleotide sequence ID" value="NZ_BKVV01000095.1"/>
</dbReference>
<protein>
    <submittedName>
        <fullName evidence="1">Hydroxyquinol 1,2-dioxygenase</fullName>
    </submittedName>
</protein>
<sequence length="163" mass="18199">MNTYTTKFGSIDNFEKGSIEMIQGKPSHYVFSNVFEVASLAEPYEKTVVGINQKYVIESIRAEGTSEWFCCAHDEFVISMDCEVRVEFLKLEQAIDTSIEGTQAAGEQPKGKPMGYVVLKKGHQAILPVGTAYRFNSQKPATLILHTIKGPLSVEKWSEICLK</sequence>
<evidence type="ECO:0000313" key="1">
    <source>
        <dbReference type="EMBL" id="MCF0265661.1"/>
    </source>
</evidence>
<evidence type="ECO:0000313" key="2">
    <source>
        <dbReference type="Proteomes" id="UP000887320"/>
    </source>
</evidence>
<dbReference type="AlphaFoldDB" id="A0A8X8KG30"/>
<accession>A0A8X8KG30</accession>
<dbReference type="EMBL" id="JAHWXT010000005">
    <property type="protein sequence ID" value="MCF0265661.1"/>
    <property type="molecule type" value="Genomic_DNA"/>
</dbReference>
<proteinExistence type="predicted"/>
<organism evidence="1 2">
    <name type="scientific">Acinetobacter guillouiae</name>
    <name type="common">Acinetobacter genomosp. 11</name>
    <dbReference type="NCBI Taxonomy" id="106649"/>
    <lineage>
        <taxon>Bacteria</taxon>
        <taxon>Pseudomonadati</taxon>
        <taxon>Pseudomonadota</taxon>
        <taxon>Gammaproteobacteria</taxon>
        <taxon>Moraxellales</taxon>
        <taxon>Moraxellaceae</taxon>
        <taxon>Acinetobacter</taxon>
    </lineage>
</organism>
<name>A0A8X8KG30_ACIGI</name>